<dbReference type="InterPro" id="IPR038695">
    <property type="entry name" value="Saro_0823-like_sf"/>
</dbReference>
<reference evidence="1 2" key="1">
    <citation type="journal article" date="2016" name="Nat. Commun.">
        <title>Thousands of microbial genomes shed light on interconnected biogeochemical processes in an aquifer system.</title>
        <authorList>
            <person name="Anantharaman K."/>
            <person name="Brown C.T."/>
            <person name="Hug L.A."/>
            <person name="Sharon I."/>
            <person name="Castelle C.J."/>
            <person name="Probst A.J."/>
            <person name="Thomas B.C."/>
            <person name="Singh A."/>
            <person name="Wilkins M.J."/>
            <person name="Karaoz U."/>
            <person name="Brodie E.L."/>
            <person name="Williams K.H."/>
            <person name="Hubbard S.S."/>
            <person name="Banfield J.F."/>
        </authorList>
    </citation>
    <scope>NUCLEOTIDE SEQUENCE [LARGE SCALE GENOMIC DNA]</scope>
</reference>
<organism evidence="1 2">
    <name type="scientific">Candidatus Berkelbacteria bacterium RBG_13_40_8</name>
    <dbReference type="NCBI Taxonomy" id="1797467"/>
    <lineage>
        <taxon>Bacteria</taxon>
        <taxon>Candidatus Berkelbacteria</taxon>
    </lineage>
</organism>
<accession>A0A1F5DMZ0</accession>
<evidence type="ECO:0000313" key="1">
    <source>
        <dbReference type="EMBL" id="OGD56527.1"/>
    </source>
</evidence>
<dbReference type="Gene3D" id="2.60.120.1140">
    <property type="entry name" value="Protein of unknown function DUF192"/>
    <property type="match status" value="1"/>
</dbReference>
<dbReference type="EMBL" id="MEZT01000019">
    <property type="protein sequence ID" value="OGD56527.1"/>
    <property type="molecule type" value="Genomic_DNA"/>
</dbReference>
<name>A0A1F5DMZ0_9BACT</name>
<evidence type="ECO:0000313" key="2">
    <source>
        <dbReference type="Proteomes" id="UP000178764"/>
    </source>
</evidence>
<dbReference type="InterPro" id="IPR003795">
    <property type="entry name" value="DUF192"/>
</dbReference>
<comment type="caution">
    <text evidence="1">The sequence shown here is derived from an EMBL/GenBank/DDBJ whole genome shotgun (WGS) entry which is preliminary data.</text>
</comment>
<dbReference type="AlphaFoldDB" id="A0A1F5DMZ0"/>
<dbReference type="Pfam" id="PF02643">
    <property type="entry name" value="DUF192"/>
    <property type="match status" value="1"/>
</dbReference>
<evidence type="ECO:0008006" key="3">
    <source>
        <dbReference type="Google" id="ProtNLM"/>
    </source>
</evidence>
<sequence length="137" mass="15411">MIVLVVAIGLGVFFSIKNRKPQVIINNKTIDVEVALTESQREKGLSGRTELDVNSGMLFVFPKSDIHTFWMKETKIPLDIIWIDEGKVVEIMTLDPQIDDQTPSYTPKNKANFVLEVNAGMASEDNIKVGDEVKIKY</sequence>
<dbReference type="PANTHER" id="PTHR37953">
    <property type="entry name" value="UPF0127 PROTEIN MJ1496"/>
    <property type="match status" value="1"/>
</dbReference>
<protein>
    <recommendedName>
        <fullName evidence="3">DUF192 domain-containing protein</fullName>
    </recommendedName>
</protein>
<proteinExistence type="predicted"/>
<dbReference type="Proteomes" id="UP000178764">
    <property type="component" value="Unassembled WGS sequence"/>
</dbReference>
<dbReference type="PANTHER" id="PTHR37953:SF1">
    <property type="entry name" value="UPF0127 PROTEIN MJ1496"/>
    <property type="match status" value="1"/>
</dbReference>
<gene>
    <name evidence="1" type="ORF">A2V71_02380</name>
</gene>